<evidence type="ECO:0000259" key="5">
    <source>
        <dbReference type="PROSITE" id="PS50045"/>
    </source>
</evidence>
<keyword evidence="4" id="KW-0804">Transcription</keyword>
<dbReference type="PROSITE" id="PS50112">
    <property type="entry name" value="PAS"/>
    <property type="match status" value="1"/>
</dbReference>
<evidence type="ECO:0000256" key="1">
    <source>
        <dbReference type="ARBA" id="ARBA00022741"/>
    </source>
</evidence>
<dbReference type="SMART" id="SM00382">
    <property type="entry name" value="AAA"/>
    <property type="match status" value="1"/>
</dbReference>
<dbReference type="Gene3D" id="3.30.450.20">
    <property type="entry name" value="PAS domain"/>
    <property type="match status" value="1"/>
</dbReference>
<dbReference type="InterPro" id="IPR003593">
    <property type="entry name" value="AAA+_ATPase"/>
</dbReference>
<dbReference type="InterPro" id="IPR002197">
    <property type="entry name" value="HTH_Fis"/>
</dbReference>
<dbReference type="eggNOG" id="COG3829">
    <property type="taxonomic scope" value="Bacteria"/>
</dbReference>
<dbReference type="Pfam" id="PF00158">
    <property type="entry name" value="Sigma54_activat"/>
    <property type="match status" value="1"/>
</dbReference>
<dbReference type="GO" id="GO:0005524">
    <property type="term" value="F:ATP binding"/>
    <property type="evidence" value="ECO:0007669"/>
    <property type="project" value="UniProtKB-KW"/>
</dbReference>
<evidence type="ECO:0000259" key="6">
    <source>
        <dbReference type="PROSITE" id="PS50112"/>
    </source>
</evidence>
<keyword evidence="3" id="KW-0805">Transcription regulation</keyword>
<proteinExistence type="predicted"/>
<dbReference type="PANTHER" id="PTHR32071">
    <property type="entry name" value="TRANSCRIPTIONAL REGULATORY PROTEIN"/>
    <property type="match status" value="1"/>
</dbReference>
<gene>
    <name evidence="7" type="ORF">BABA_22953</name>
</gene>
<accession>K6CX39</accession>
<dbReference type="FunFam" id="3.40.50.300:FF:000006">
    <property type="entry name" value="DNA-binding transcriptional regulator NtrC"/>
    <property type="match status" value="1"/>
</dbReference>
<dbReference type="InterPro" id="IPR058031">
    <property type="entry name" value="AAA_lid_NorR"/>
</dbReference>
<keyword evidence="8" id="KW-1185">Reference proteome</keyword>
<dbReference type="AlphaFoldDB" id="K6CX39"/>
<protein>
    <submittedName>
        <fullName evidence="7">Sigma54 specific transcriptional regulator</fullName>
    </submittedName>
</protein>
<dbReference type="OrthoDB" id="9771372at2"/>
<dbReference type="PANTHER" id="PTHR32071:SF57">
    <property type="entry name" value="C4-DICARBOXYLATE TRANSPORT TRANSCRIPTIONAL REGULATORY PROTEIN DCTD"/>
    <property type="match status" value="1"/>
</dbReference>
<dbReference type="InterPro" id="IPR027417">
    <property type="entry name" value="P-loop_NTPase"/>
</dbReference>
<evidence type="ECO:0000256" key="4">
    <source>
        <dbReference type="ARBA" id="ARBA00023163"/>
    </source>
</evidence>
<dbReference type="EMBL" id="AJLS01000141">
    <property type="protein sequence ID" value="EKN64797.1"/>
    <property type="molecule type" value="Genomic_DNA"/>
</dbReference>
<dbReference type="Pfam" id="PF25601">
    <property type="entry name" value="AAA_lid_14"/>
    <property type="match status" value="1"/>
</dbReference>
<dbReference type="SUPFAM" id="SSF55785">
    <property type="entry name" value="PYP-like sensor domain (PAS domain)"/>
    <property type="match status" value="1"/>
</dbReference>
<feature type="domain" description="PAS" evidence="6">
    <location>
        <begin position="123"/>
        <end position="178"/>
    </location>
</feature>
<dbReference type="SUPFAM" id="SSF52540">
    <property type="entry name" value="P-loop containing nucleoside triphosphate hydrolases"/>
    <property type="match status" value="1"/>
</dbReference>
<name>K6CX39_9BACI</name>
<dbReference type="InterPro" id="IPR025662">
    <property type="entry name" value="Sigma_54_int_dom_ATP-bd_1"/>
</dbReference>
<dbReference type="PROSITE" id="PS00675">
    <property type="entry name" value="SIGMA54_INTERACT_1"/>
    <property type="match status" value="1"/>
</dbReference>
<dbReference type="PROSITE" id="PS50045">
    <property type="entry name" value="SIGMA54_INTERACT_4"/>
    <property type="match status" value="1"/>
</dbReference>
<dbReference type="STRING" id="1117379.BABA_22953"/>
<reference evidence="7 8" key="1">
    <citation type="journal article" date="2012" name="Front. Microbiol.">
        <title>Redundancy and modularity in membrane-associated dissimilatory nitrate reduction in Bacillus.</title>
        <authorList>
            <person name="Heylen K."/>
            <person name="Keltjens J."/>
        </authorList>
    </citation>
    <scope>NUCLEOTIDE SEQUENCE [LARGE SCALE GENOMIC DNA]</scope>
    <source>
        <strain evidence="8">LMG 21833T</strain>
    </source>
</reference>
<dbReference type="Pfam" id="PF02954">
    <property type="entry name" value="HTH_8"/>
    <property type="match status" value="1"/>
</dbReference>
<dbReference type="Gene3D" id="1.10.8.60">
    <property type="match status" value="1"/>
</dbReference>
<dbReference type="InterPro" id="IPR009057">
    <property type="entry name" value="Homeodomain-like_sf"/>
</dbReference>
<dbReference type="InterPro" id="IPR000014">
    <property type="entry name" value="PAS"/>
</dbReference>
<dbReference type="SUPFAM" id="SSF46689">
    <property type="entry name" value="Homeodomain-like"/>
    <property type="match status" value="1"/>
</dbReference>
<evidence type="ECO:0000313" key="7">
    <source>
        <dbReference type="EMBL" id="EKN64797.1"/>
    </source>
</evidence>
<dbReference type="RefSeq" id="WP_007087582.1">
    <property type="nucleotide sequence ID" value="NZ_AJLS01000141.1"/>
</dbReference>
<dbReference type="InterPro" id="IPR035965">
    <property type="entry name" value="PAS-like_dom_sf"/>
</dbReference>
<organism evidence="7 8">
    <name type="scientific">Neobacillus bataviensis LMG 21833</name>
    <dbReference type="NCBI Taxonomy" id="1117379"/>
    <lineage>
        <taxon>Bacteria</taxon>
        <taxon>Bacillati</taxon>
        <taxon>Bacillota</taxon>
        <taxon>Bacilli</taxon>
        <taxon>Bacillales</taxon>
        <taxon>Bacillaceae</taxon>
        <taxon>Neobacillus</taxon>
    </lineage>
</organism>
<sequence>MSFYKKFETYLNHEVFNDTPGIVEIKTRKELLEAPDVDQQQMREIFQTGMKSVIIAPGSAPTLNFPIKIRLKVEAVLLLSPKNNREEEFASKLGYLEKLADLGCMWAGGSAEKEQVNKDYDLARMKVKRVFSTLTQPLCLVSSTGVIQEINDQLASMAGKRRTILLGERISQLLTPSSWERILGETRKGEMQLRLHNHREGDILATVQPITYEREIESYLIIVKKLKTPKSETKHRKLHTFAEIKGISELLRQAIHAARRVAKGDATIMLRGESGTGKELFAQSIHSESERKEKPFVTINCAAIPKDLLESELFGHEKGAFTGAEKDKPGRFEIANKGTIFLDEIGDMPLYLQAKILRVIQEKTIERIGSNKSIDIDVRIITATHQNLESLVKEEKFREDLYYRISVIPIFIPPLRERKEDLPILIEHYMREFSKVMKLPPKRLSEEALHKLLDYHWPGNIREMQNVVRHFVELEIGETVTLKSLPLLVFDKDEEFTLKRVADASRSSSKLEKSEIIHLLDRYGWHTEGKKKAASVLGVSLATLYRRMKKLHI</sequence>
<dbReference type="Gene3D" id="3.40.50.300">
    <property type="entry name" value="P-loop containing nucleotide triphosphate hydrolases"/>
    <property type="match status" value="1"/>
</dbReference>
<dbReference type="Proteomes" id="UP000006316">
    <property type="component" value="Unassembled WGS sequence"/>
</dbReference>
<dbReference type="GO" id="GO:0006355">
    <property type="term" value="P:regulation of DNA-templated transcription"/>
    <property type="evidence" value="ECO:0007669"/>
    <property type="project" value="InterPro"/>
</dbReference>
<dbReference type="InterPro" id="IPR025943">
    <property type="entry name" value="Sigma_54_int_dom_ATP-bd_2"/>
</dbReference>
<dbReference type="InterPro" id="IPR002078">
    <property type="entry name" value="Sigma_54_int"/>
</dbReference>
<keyword evidence="2" id="KW-0067">ATP-binding</keyword>
<dbReference type="PROSITE" id="PS00676">
    <property type="entry name" value="SIGMA54_INTERACT_2"/>
    <property type="match status" value="1"/>
</dbReference>
<dbReference type="GO" id="GO:0043565">
    <property type="term" value="F:sequence-specific DNA binding"/>
    <property type="evidence" value="ECO:0007669"/>
    <property type="project" value="InterPro"/>
</dbReference>
<keyword evidence="1" id="KW-0547">Nucleotide-binding</keyword>
<evidence type="ECO:0000256" key="3">
    <source>
        <dbReference type="ARBA" id="ARBA00023015"/>
    </source>
</evidence>
<evidence type="ECO:0000256" key="2">
    <source>
        <dbReference type="ARBA" id="ARBA00022840"/>
    </source>
</evidence>
<dbReference type="Gene3D" id="1.10.10.60">
    <property type="entry name" value="Homeodomain-like"/>
    <property type="match status" value="1"/>
</dbReference>
<comment type="caution">
    <text evidence="7">The sequence shown here is derived from an EMBL/GenBank/DDBJ whole genome shotgun (WGS) entry which is preliminary data.</text>
</comment>
<dbReference type="CDD" id="cd00009">
    <property type="entry name" value="AAA"/>
    <property type="match status" value="1"/>
</dbReference>
<dbReference type="PATRIC" id="fig|1117379.3.peg.4763"/>
<evidence type="ECO:0000313" key="8">
    <source>
        <dbReference type="Proteomes" id="UP000006316"/>
    </source>
</evidence>
<feature type="domain" description="Sigma-54 factor interaction" evidence="5">
    <location>
        <begin position="244"/>
        <end position="473"/>
    </location>
</feature>